<dbReference type="InterPro" id="IPR027038">
    <property type="entry name" value="RanGap"/>
</dbReference>
<dbReference type="HOGENOM" id="CLU_028747_0_0_1"/>
<dbReference type="GO" id="GO:0005634">
    <property type="term" value="C:nucleus"/>
    <property type="evidence" value="ECO:0007669"/>
    <property type="project" value="TreeGrafter"/>
</dbReference>
<accession>A0A059F1U7</accession>
<dbReference type="SUPFAM" id="SSF52047">
    <property type="entry name" value="RNI-like"/>
    <property type="match status" value="1"/>
</dbReference>
<dbReference type="GO" id="GO:0006913">
    <property type="term" value="P:nucleocytoplasmic transport"/>
    <property type="evidence" value="ECO:0007669"/>
    <property type="project" value="TreeGrafter"/>
</dbReference>
<dbReference type="GO" id="GO:0005096">
    <property type="term" value="F:GTPase activator activity"/>
    <property type="evidence" value="ECO:0007669"/>
    <property type="project" value="UniProtKB-KW"/>
</dbReference>
<dbReference type="GO" id="GO:0031267">
    <property type="term" value="F:small GTPase binding"/>
    <property type="evidence" value="ECO:0007669"/>
    <property type="project" value="TreeGrafter"/>
</dbReference>
<dbReference type="PANTHER" id="PTHR24113:SF12">
    <property type="entry name" value="RAN GTPASE-ACTIVATING PROTEIN 1"/>
    <property type="match status" value="1"/>
</dbReference>
<dbReference type="AlphaFoldDB" id="A0A059F1U7"/>
<dbReference type="PANTHER" id="PTHR24113">
    <property type="entry name" value="RAN GTPASE-ACTIVATING PROTEIN 1"/>
    <property type="match status" value="1"/>
</dbReference>
<name>A0A059F1U7_9MICR</name>
<evidence type="ECO:0000313" key="5">
    <source>
        <dbReference type="Proteomes" id="UP000030655"/>
    </source>
</evidence>
<protein>
    <recommendedName>
        <fullName evidence="6">Ran GTPase-activating protein 1</fullName>
    </recommendedName>
</protein>
<keyword evidence="5" id="KW-1185">Reference proteome</keyword>
<sequence length="356" mass="40859">MQINLEGQNKLYKTVEDVNDIANQVRENSRSLVELNLTGNVFYPEAMEYLFEEVSKAQKIKKCIFVGILATLPKAIMLTNLKIMCNKLPTKKLELLDLSDNALSCELPDEFRNFFHSMERLMILKINNCGLGEKGGNWLADTLLGMKYKNTLEVIELAQNKFINFPSKLGVALEQFTSLEELRIHYNTIDQKSMDTFLKSFENHSLRILDIRDNALSTEGCRMLGSFFVYWDIEEIYLGSCLMSTEGLNVFLEKASEKLDRPCLHGSFIEYKRKFILDISNNEIEQAGIDALIKFFDNHHVDKLYIQGNEYDDCGELVKLIELKGGKVIHDYEDDKNLTETDLIRKFEEALGDAGL</sequence>
<evidence type="ECO:0008006" key="6">
    <source>
        <dbReference type="Google" id="ProtNLM"/>
    </source>
</evidence>
<gene>
    <name evidence="4" type="ORF">H312_01346</name>
</gene>
<evidence type="ECO:0000313" key="4">
    <source>
        <dbReference type="EMBL" id="KCZ81268.1"/>
    </source>
</evidence>
<organism evidence="4 5">
    <name type="scientific">Anncaliia algerae PRA339</name>
    <dbReference type="NCBI Taxonomy" id="1288291"/>
    <lineage>
        <taxon>Eukaryota</taxon>
        <taxon>Fungi</taxon>
        <taxon>Fungi incertae sedis</taxon>
        <taxon>Microsporidia</taxon>
        <taxon>Tubulinosematoidea</taxon>
        <taxon>Tubulinosematidae</taxon>
        <taxon>Anncaliia</taxon>
    </lineage>
</organism>
<dbReference type="GO" id="GO:0048471">
    <property type="term" value="C:perinuclear region of cytoplasm"/>
    <property type="evidence" value="ECO:0007669"/>
    <property type="project" value="TreeGrafter"/>
</dbReference>
<keyword evidence="1" id="KW-0343">GTPase activation</keyword>
<proteinExistence type="predicted"/>
<dbReference type="InterPro" id="IPR001611">
    <property type="entry name" value="Leu-rich_rpt"/>
</dbReference>
<dbReference type="Pfam" id="PF13516">
    <property type="entry name" value="LRR_6"/>
    <property type="match status" value="1"/>
</dbReference>
<reference evidence="4 5" key="2">
    <citation type="submission" date="2014-03" db="EMBL/GenBank/DDBJ databases">
        <title>The Genome Sequence of Anncaliia algerae insect isolate PRA339.</title>
        <authorList>
            <consortium name="The Broad Institute Genome Sequencing Platform"/>
            <consortium name="The Broad Institute Genome Sequencing Center for Infectious Disease"/>
            <person name="Cuomo C."/>
            <person name="Becnel J."/>
            <person name="Sanscrainte N."/>
            <person name="Walker B."/>
            <person name="Young S.K."/>
            <person name="Zeng Q."/>
            <person name="Gargeya S."/>
            <person name="Fitzgerald M."/>
            <person name="Haas B."/>
            <person name="Abouelleil A."/>
            <person name="Alvarado L."/>
            <person name="Arachchi H.M."/>
            <person name="Berlin A.M."/>
            <person name="Chapman S.B."/>
            <person name="Dewar J."/>
            <person name="Goldberg J."/>
            <person name="Griggs A."/>
            <person name="Gujja S."/>
            <person name="Hansen M."/>
            <person name="Howarth C."/>
            <person name="Imamovic A."/>
            <person name="Larimer J."/>
            <person name="McCowan C."/>
            <person name="Murphy C."/>
            <person name="Neiman D."/>
            <person name="Pearson M."/>
            <person name="Priest M."/>
            <person name="Roberts A."/>
            <person name="Saif S."/>
            <person name="Shea T."/>
            <person name="Sisk P."/>
            <person name="Sykes S."/>
            <person name="Wortman J."/>
            <person name="Nusbaum C."/>
            <person name="Birren B."/>
        </authorList>
    </citation>
    <scope>NUCLEOTIDE SEQUENCE [LARGE SCALE GENOMIC DNA]</scope>
    <source>
        <strain evidence="4 5">PRA339</strain>
    </source>
</reference>
<dbReference type="VEuPathDB" id="MicrosporidiaDB:H312_01346"/>
<evidence type="ECO:0000256" key="2">
    <source>
        <dbReference type="ARBA" id="ARBA00022614"/>
    </source>
</evidence>
<dbReference type="GO" id="GO:0005829">
    <property type="term" value="C:cytosol"/>
    <property type="evidence" value="ECO:0007669"/>
    <property type="project" value="TreeGrafter"/>
</dbReference>
<dbReference type="SMART" id="SM00368">
    <property type="entry name" value="LRR_RI"/>
    <property type="match status" value="4"/>
</dbReference>
<dbReference type="EMBL" id="KK365146">
    <property type="protein sequence ID" value="KCZ81268.1"/>
    <property type="molecule type" value="Genomic_DNA"/>
</dbReference>
<dbReference type="Proteomes" id="UP000030655">
    <property type="component" value="Unassembled WGS sequence"/>
</dbReference>
<dbReference type="OrthoDB" id="184583at2759"/>
<dbReference type="Pfam" id="PF00560">
    <property type="entry name" value="LRR_1"/>
    <property type="match status" value="1"/>
</dbReference>
<evidence type="ECO:0000256" key="3">
    <source>
        <dbReference type="ARBA" id="ARBA00022737"/>
    </source>
</evidence>
<evidence type="ECO:0000256" key="1">
    <source>
        <dbReference type="ARBA" id="ARBA00022468"/>
    </source>
</evidence>
<keyword evidence="2" id="KW-0433">Leucine-rich repeat</keyword>
<dbReference type="STRING" id="1288291.A0A059F1U7"/>
<reference evidence="5" key="1">
    <citation type="submission" date="2013-02" db="EMBL/GenBank/DDBJ databases">
        <authorList>
            <consortium name="The Broad Institute Genome Sequencing Platform"/>
            <person name="Cuomo C."/>
            <person name="Becnel J."/>
            <person name="Sanscrainte N."/>
            <person name="Walker B."/>
            <person name="Young S.K."/>
            <person name="Zeng Q."/>
            <person name="Gargeya S."/>
            <person name="Fitzgerald M."/>
            <person name="Haas B."/>
            <person name="Abouelleil A."/>
            <person name="Alvarado L."/>
            <person name="Arachchi H.M."/>
            <person name="Berlin A.M."/>
            <person name="Chapman S.B."/>
            <person name="Dewar J."/>
            <person name="Goldberg J."/>
            <person name="Griggs A."/>
            <person name="Gujja S."/>
            <person name="Hansen M."/>
            <person name="Howarth C."/>
            <person name="Imamovic A."/>
            <person name="Larimer J."/>
            <person name="McCowan C."/>
            <person name="Murphy C."/>
            <person name="Neiman D."/>
            <person name="Pearson M."/>
            <person name="Priest M."/>
            <person name="Roberts A."/>
            <person name="Saif S."/>
            <person name="Shea T."/>
            <person name="Sisk P."/>
            <person name="Sykes S."/>
            <person name="Wortman J."/>
            <person name="Nusbaum C."/>
            <person name="Birren B."/>
        </authorList>
    </citation>
    <scope>NUCLEOTIDE SEQUENCE [LARGE SCALE GENOMIC DNA]</scope>
    <source>
        <strain evidence="5">PRA339</strain>
    </source>
</reference>
<dbReference type="Gene3D" id="3.80.10.10">
    <property type="entry name" value="Ribonuclease Inhibitor"/>
    <property type="match status" value="1"/>
</dbReference>
<dbReference type="InterPro" id="IPR032675">
    <property type="entry name" value="LRR_dom_sf"/>
</dbReference>
<keyword evidence="3" id="KW-0677">Repeat</keyword>